<reference evidence="1" key="1">
    <citation type="journal article" date="2022" name="Front. Genet.">
        <title>Chromosome-Scale Assembly of the Dendrobium nobile Genome Provides Insights Into the Molecular Mechanism of the Biosynthesis of the Medicinal Active Ingredient of Dendrobium.</title>
        <authorList>
            <person name="Xu Q."/>
            <person name="Niu S.-C."/>
            <person name="Li K.-L."/>
            <person name="Zheng P.-J."/>
            <person name="Zhang X.-J."/>
            <person name="Jia Y."/>
            <person name="Liu Y."/>
            <person name="Niu Y.-X."/>
            <person name="Yu L.-H."/>
            <person name="Chen D.-F."/>
            <person name="Zhang G.-Q."/>
        </authorList>
    </citation>
    <scope>NUCLEOTIDE SEQUENCE</scope>
    <source>
        <tissue evidence="1">Leaf</tissue>
    </source>
</reference>
<comment type="caution">
    <text evidence="1">The sequence shown here is derived from an EMBL/GenBank/DDBJ whole genome shotgun (WGS) entry which is preliminary data.</text>
</comment>
<dbReference type="SUPFAM" id="SSF50685">
    <property type="entry name" value="Barwin-like endoglucanases"/>
    <property type="match status" value="1"/>
</dbReference>
<organism evidence="1 2">
    <name type="scientific">Dendrobium nobile</name>
    <name type="common">Orchid</name>
    <dbReference type="NCBI Taxonomy" id="94219"/>
    <lineage>
        <taxon>Eukaryota</taxon>
        <taxon>Viridiplantae</taxon>
        <taxon>Streptophyta</taxon>
        <taxon>Embryophyta</taxon>
        <taxon>Tracheophyta</taxon>
        <taxon>Spermatophyta</taxon>
        <taxon>Magnoliopsida</taxon>
        <taxon>Liliopsida</taxon>
        <taxon>Asparagales</taxon>
        <taxon>Orchidaceae</taxon>
        <taxon>Epidendroideae</taxon>
        <taxon>Malaxideae</taxon>
        <taxon>Dendrobiinae</taxon>
        <taxon>Dendrobium</taxon>
    </lineage>
</organism>
<sequence>MYAASACGHSENITKIISVSDALWDNRNACGRNYLVRCKSVTSEGIFQAACKRDNAGNVYQYDVTVVDYCGQCNGFTMLLSKELKKCPPLADRIGTKHYPLLAYLDLLVESFGYQIRMQTETFINRMPMHLTMGTENRTLATDGLERVAVAWSVCKGLPNTEARPNKICELIKCKRRLGKANHTGAMRDSSLTSTSGDHLSNLIWQPWI</sequence>
<protein>
    <submittedName>
        <fullName evidence="1">Uncharacterized protein</fullName>
    </submittedName>
</protein>
<dbReference type="Proteomes" id="UP000829196">
    <property type="component" value="Unassembled WGS sequence"/>
</dbReference>
<proteinExistence type="predicted"/>
<keyword evidence="2" id="KW-1185">Reference proteome</keyword>
<dbReference type="AlphaFoldDB" id="A0A8T3C6I0"/>
<dbReference type="GO" id="GO:0009627">
    <property type="term" value="P:systemic acquired resistance"/>
    <property type="evidence" value="ECO:0007669"/>
    <property type="project" value="InterPro"/>
</dbReference>
<dbReference type="Gene3D" id="2.40.40.10">
    <property type="entry name" value="RlpA-like domain"/>
    <property type="match status" value="1"/>
</dbReference>
<dbReference type="InterPro" id="IPR044206">
    <property type="entry name" value="EGC1/2"/>
</dbReference>
<evidence type="ECO:0000313" key="2">
    <source>
        <dbReference type="Proteomes" id="UP000829196"/>
    </source>
</evidence>
<evidence type="ECO:0000313" key="1">
    <source>
        <dbReference type="EMBL" id="KAI0527415.1"/>
    </source>
</evidence>
<gene>
    <name evidence="1" type="ORF">KFK09_003015</name>
</gene>
<name>A0A8T3C6I0_DENNO</name>
<dbReference type="InterPro" id="IPR036908">
    <property type="entry name" value="RlpA-like_sf"/>
</dbReference>
<dbReference type="PANTHER" id="PTHR47295:SF2">
    <property type="entry name" value="EG45-LIKE DOMAIN CONTAINING PROTEIN 1-RELATED"/>
    <property type="match status" value="1"/>
</dbReference>
<dbReference type="CDD" id="cd22269">
    <property type="entry name" value="DPBB_EG45-like"/>
    <property type="match status" value="1"/>
</dbReference>
<accession>A0A8T3C6I0</accession>
<dbReference type="EMBL" id="JAGYWB010000003">
    <property type="protein sequence ID" value="KAI0527415.1"/>
    <property type="molecule type" value="Genomic_DNA"/>
</dbReference>
<dbReference type="PANTHER" id="PTHR47295">
    <property type="entry name" value="EG45-LIKE DOMAIN CONTAINING PROTEIN 1-RELATED"/>
    <property type="match status" value="1"/>
</dbReference>
<dbReference type="GO" id="GO:0048046">
    <property type="term" value="C:apoplast"/>
    <property type="evidence" value="ECO:0007669"/>
    <property type="project" value="InterPro"/>
</dbReference>